<evidence type="ECO:0000313" key="1">
    <source>
        <dbReference type="EMBL" id="THD18601.1"/>
    </source>
</evidence>
<keyword evidence="2" id="KW-1185">Reference proteome</keyword>
<name>A0A4E0QZ41_FASHE</name>
<reference evidence="1" key="1">
    <citation type="submission" date="2019-03" db="EMBL/GenBank/DDBJ databases">
        <title>Improved annotation for the trematode Fasciola hepatica.</title>
        <authorList>
            <person name="Choi Y.-J."/>
            <person name="Martin J."/>
            <person name="Mitreva M."/>
        </authorList>
    </citation>
    <scope>NUCLEOTIDE SEQUENCE [LARGE SCALE GENOMIC DNA]</scope>
</reference>
<sequence>MVCKRPSLFLEANRYRLIGRSNELVNNLSHVIQLALPDNVGAEVVPTSVFTVKLKTTDNDWIVQENEAPEPYAQLDMYCHRMNEATEAVNNSITRRLVGCRSEQARSDIRQFKMYIDLPLANLTTSGQDEYQNETVKQMVSEWKLVISRQFKVDSDNVDLKREFRQDILNGLQYPR</sequence>
<evidence type="ECO:0000313" key="2">
    <source>
        <dbReference type="Proteomes" id="UP000230066"/>
    </source>
</evidence>
<organism evidence="1 2">
    <name type="scientific">Fasciola hepatica</name>
    <name type="common">Liver fluke</name>
    <dbReference type="NCBI Taxonomy" id="6192"/>
    <lineage>
        <taxon>Eukaryota</taxon>
        <taxon>Metazoa</taxon>
        <taxon>Spiralia</taxon>
        <taxon>Lophotrochozoa</taxon>
        <taxon>Platyhelminthes</taxon>
        <taxon>Trematoda</taxon>
        <taxon>Digenea</taxon>
        <taxon>Plagiorchiida</taxon>
        <taxon>Echinostomata</taxon>
        <taxon>Echinostomatoidea</taxon>
        <taxon>Fasciolidae</taxon>
        <taxon>Fasciola</taxon>
    </lineage>
</organism>
<protein>
    <submittedName>
        <fullName evidence="1">Uncharacterized protein</fullName>
    </submittedName>
</protein>
<dbReference type="Proteomes" id="UP000230066">
    <property type="component" value="Unassembled WGS sequence"/>
</dbReference>
<proteinExistence type="predicted"/>
<gene>
    <name evidence="1" type="ORF">D915_010699</name>
</gene>
<comment type="caution">
    <text evidence="1">The sequence shown here is derived from an EMBL/GenBank/DDBJ whole genome shotgun (WGS) entry which is preliminary data.</text>
</comment>
<dbReference type="AlphaFoldDB" id="A0A4E0QZ41"/>
<accession>A0A4E0QZ41</accession>
<dbReference type="EMBL" id="JXXN02009771">
    <property type="protein sequence ID" value="THD18601.1"/>
    <property type="molecule type" value="Genomic_DNA"/>
</dbReference>